<proteinExistence type="predicted"/>
<accession>A0A2X3L162</accession>
<evidence type="ECO:0000259" key="1">
    <source>
        <dbReference type="PROSITE" id="PS51704"/>
    </source>
</evidence>
<dbReference type="RefSeq" id="WP_122031719.1">
    <property type="nucleotide sequence ID" value="NZ_LS483254.1"/>
</dbReference>
<dbReference type="GO" id="GO:0006629">
    <property type="term" value="P:lipid metabolic process"/>
    <property type="evidence" value="ECO:0007669"/>
    <property type="project" value="InterPro"/>
</dbReference>
<evidence type="ECO:0000313" key="2">
    <source>
        <dbReference type="EMBL" id="SQD93346.1"/>
    </source>
</evidence>
<dbReference type="Pfam" id="PF03009">
    <property type="entry name" value="GDPD"/>
    <property type="match status" value="1"/>
</dbReference>
<dbReference type="Gene3D" id="3.20.20.190">
    <property type="entry name" value="Phosphatidylinositol (PI) phosphodiesterase"/>
    <property type="match status" value="1"/>
</dbReference>
<dbReference type="AlphaFoldDB" id="A0A2X3L162"/>
<dbReference type="PANTHER" id="PTHR46211:SF14">
    <property type="entry name" value="GLYCEROPHOSPHODIESTER PHOSPHODIESTERASE"/>
    <property type="match status" value="1"/>
</dbReference>
<gene>
    <name evidence="2" type="ORF">BARAN1_1324</name>
</gene>
<protein>
    <submittedName>
        <fullName evidence="2">Glycerophosphoryl diester phosphodiesterase</fullName>
        <ecNumber evidence="2">3.1.4.46</ecNumber>
    </submittedName>
</protein>
<keyword evidence="3" id="KW-1185">Reference proteome</keyword>
<dbReference type="GO" id="GO:0008889">
    <property type="term" value="F:glycerophosphodiester phosphodiesterase activity"/>
    <property type="evidence" value="ECO:0007669"/>
    <property type="project" value="UniProtKB-EC"/>
</dbReference>
<sequence>MMHVWTWVVVVGLVCAVALTALPDRAPIAEGGPVARVLVIAHRGARSVAPENTLAAARRAAELGADGWELDVQLTKDGELVLMHDDVLTRTTNAREAFPERAPWRVADFTREEIQTLDAGSWFGREDPFGTIRSGEVRAEEAQAFGGERVPTLRDALLASSELDLFVNIELKGTPFAPLSSAGREMVEKVVSLVRELGMAERVIISSFDHERIRYLGEIAPEIPGALLVLSLPPDPVGYVRGYGAEAINPQVSAYDREKARLLHEAGYGVYLWTVNDPRDLARFAAEPYVSGIITDWPQRLRPLVAGR</sequence>
<reference evidence="3" key="1">
    <citation type="submission" date="2018-05" db="EMBL/GenBank/DDBJ databases">
        <authorList>
            <person name="Hao L."/>
        </authorList>
    </citation>
    <scope>NUCLEOTIDE SEQUENCE [LARGE SCALE GENOMIC DNA]</scope>
</reference>
<dbReference type="EC" id="3.1.4.46" evidence="2"/>
<dbReference type="Proteomes" id="UP000249818">
    <property type="component" value="Chromosome BARAN1"/>
</dbReference>
<name>A0A2X3L162_9BACT</name>
<evidence type="ECO:0000313" key="3">
    <source>
        <dbReference type="Proteomes" id="UP000249818"/>
    </source>
</evidence>
<dbReference type="InterPro" id="IPR017946">
    <property type="entry name" value="PLC-like_Pdiesterase_TIM-brl"/>
</dbReference>
<keyword evidence="2" id="KW-0378">Hydrolase</keyword>
<dbReference type="PANTHER" id="PTHR46211">
    <property type="entry name" value="GLYCEROPHOSPHORYL DIESTER PHOSPHODIESTERASE"/>
    <property type="match status" value="1"/>
</dbReference>
<dbReference type="SUPFAM" id="SSF51695">
    <property type="entry name" value="PLC-like phosphodiesterases"/>
    <property type="match status" value="1"/>
</dbReference>
<dbReference type="KEGG" id="bana:BARAN1_1324"/>
<organism evidence="2 3">
    <name type="scientific">Candidatus Bipolaricaulis anaerobius</name>
    <dbReference type="NCBI Taxonomy" id="2026885"/>
    <lineage>
        <taxon>Bacteria</taxon>
        <taxon>Candidatus Bipolaricaulota</taxon>
        <taxon>Candidatus Bipolaricaulia</taxon>
        <taxon>Candidatus Bipolaricaulales</taxon>
        <taxon>Candidatus Bipolaricaulaceae</taxon>
        <taxon>Candidatus Bipolaricaulis</taxon>
    </lineage>
</organism>
<dbReference type="PROSITE" id="PS51704">
    <property type="entry name" value="GP_PDE"/>
    <property type="match status" value="1"/>
</dbReference>
<dbReference type="OrthoDB" id="9766997at2"/>
<dbReference type="EMBL" id="LS483254">
    <property type="protein sequence ID" value="SQD93346.1"/>
    <property type="molecule type" value="Genomic_DNA"/>
</dbReference>
<dbReference type="InterPro" id="IPR030395">
    <property type="entry name" value="GP_PDE_dom"/>
</dbReference>
<feature type="domain" description="GP-PDE" evidence="1">
    <location>
        <begin position="37"/>
        <end position="305"/>
    </location>
</feature>